<proteinExistence type="predicted"/>
<reference evidence="1 2" key="1">
    <citation type="submission" date="2014-07" db="EMBL/GenBank/DDBJ databases">
        <title>Draft Genome Sequence of Gephyronic Acid Producer, Cystobacter violaceus Strain Cb vi76.</title>
        <authorList>
            <person name="Stevens D.C."/>
            <person name="Young J."/>
            <person name="Carmichael R."/>
            <person name="Tan J."/>
            <person name="Taylor R.E."/>
        </authorList>
    </citation>
    <scope>NUCLEOTIDE SEQUENCE [LARGE SCALE GENOMIC DNA]</scope>
    <source>
        <strain evidence="1 2">Cb vi76</strain>
    </source>
</reference>
<organism evidence="1 2">
    <name type="scientific">Archangium violaceum Cb vi76</name>
    <dbReference type="NCBI Taxonomy" id="1406225"/>
    <lineage>
        <taxon>Bacteria</taxon>
        <taxon>Pseudomonadati</taxon>
        <taxon>Myxococcota</taxon>
        <taxon>Myxococcia</taxon>
        <taxon>Myxococcales</taxon>
        <taxon>Cystobacterineae</taxon>
        <taxon>Archangiaceae</taxon>
        <taxon>Archangium</taxon>
    </lineage>
</organism>
<sequence>MFGVSACGPEGSIFDDIFHDASKVHGPGTYRLSDSGVRCAQAPCPTLRVSSVSSHTEFLVSEIEFPAGMPQNTRQQATALISTPDGLVVYGAPRGQGDGRVFVVQSLMER</sequence>
<accession>A0A084SXE7</accession>
<gene>
    <name evidence="1" type="ORF">Q664_11080</name>
</gene>
<evidence type="ECO:0000313" key="1">
    <source>
        <dbReference type="EMBL" id="KFA93132.1"/>
    </source>
</evidence>
<comment type="caution">
    <text evidence="1">The sequence shown here is derived from an EMBL/GenBank/DDBJ whole genome shotgun (WGS) entry which is preliminary data.</text>
</comment>
<dbReference type="Proteomes" id="UP000028547">
    <property type="component" value="Unassembled WGS sequence"/>
</dbReference>
<dbReference type="AlphaFoldDB" id="A0A084SXE7"/>
<name>A0A084SXE7_9BACT</name>
<dbReference type="EMBL" id="JPMI01000069">
    <property type="protein sequence ID" value="KFA93132.1"/>
    <property type="molecule type" value="Genomic_DNA"/>
</dbReference>
<evidence type="ECO:0000313" key="2">
    <source>
        <dbReference type="Proteomes" id="UP000028547"/>
    </source>
</evidence>
<protein>
    <submittedName>
        <fullName evidence="1">Uncharacterized protein</fullName>
    </submittedName>
</protein>